<reference evidence="1" key="1">
    <citation type="submission" date="2019-09" db="EMBL/GenBank/DDBJ databases">
        <authorList>
            <person name="Needham M D."/>
        </authorList>
    </citation>
    <scope>NUCLEOTIDE SEQUENCE</scope>
</reference>
<sequence>MSFIISTGKCKIKNGSKYAKQDISEKRVSQIQQGAGKTENVTIEISKKFLDMPSDLYLQGPKDKGIEGAKDIIKTMKERGKDACKKAKKHLKRFIEERKDGSKPSEEQVARAVFDAFVLYQCGSKHIKLTNRDLTKQNK</sequence>
<proteinExistence type="predicted"/>
<evidence type="ECO:0000313" key="1">
    <source>
        <dbReference type="EMBL" id="VVU95655.1"/>
    </source>
</evidence>
<name>A0A5E8CM55_9ZZZZ</name>
<dbReference type="EMBL" id="CABVLZ010000007">
    <property type="protein sequence ID" value="VVU95655.1"/>
    <property type="molecule type" value="Genomic_DNA"/>
</dbReference>
<accession>A0A5E8CM55</accession>
<gene>
    <name evidence="1" type="ORF">CPAV1605_1408</name>
</gene>
<dbReference type="AlphaFoldDB" id="A0A5E8CM55"/>
<organism evidence="1">
    <name type="scientific">seawater metagenome</name>
    <dbReference type="NCBI Taxonomy" id="1561972"/>
    <lineage>
        <taxon>unclassified sequences</taxon>
        <taxon>metagenomes</taxon>
        <taxon>ecological metagenomes</taxon>
    </lineage>
</organism>
<protein>
    <submittedName>
        <fullName evidence="1">Uncharacterized protein</fullName>
    </submittedName>
</protein>